<dbReference type="PANTHER" id="PTHR42718:SF9">
    <property type="entry name" value="MAJOR FACILITATOR SUPERFAMILY MULTIDRUG TRANSPORTER MFSC"/>
    <property type="match status" value="1"/>
</dbReference>
<evidence type="ECO:0000256" key="6">
    <source>
        <dbReference type="SAM" id="Phobius"/>
    </source>
</evidence>
<name>A0ABN0QYA0_MYCUL</name>
<keyword evidence="5 6" id="KW-0472">Membrane</keyword>
<comment type="caution">
    <text evidence="8">The sequence shown here is derived from an EMBL/GenBank/DDBJ whole genome shotgun (WGS) entry which is preliminary data.</text>
</comment>
<dbReference type="EMBL" id="JAOL01000118">
    <property type="protein sequence ID" value="EUA89700.1"/>
    <property type="molecule type" value="Genomic_DNA"/>
</dbReference>
<reference evidence="8 9" key="1">
    <citation type="submission" date="2014-01" db="EMBL/GenBank/DDBJ databases">
        <authorList>
            <person name="Dobos K."/>
            <person name="Lenaerts A."/>
            <person name="Ordway D."/>
            <person name="DeGroote M.A."/>
            <person name="Parker T."/>
            <person name="Sizemore C."/>
            <person name="Tallon L.J."/>
            <person name="Sadzewicz L.K."/>
            <person name="Sengamalay N."/>
            <person name="Fraser C.M."/>
            <person name="Hine E."/>
            <person name="Shefchek K.A."/>
            <person name="Das S.P."/>
            <person name="Tettelin H."/>
        </authorList>
    </citation>
    <scope>NUCLEOTIDE SEQUENCE [LARGE SCALE GENOMIC DNA]</scope>
    <source>
        <strain evidence="8 9">Harvey</strain>
    </source>
</reference>
<organism evidence="8 9">
    <name type="scientific">Mycobacterium ulcerans str. Harvey</name>
    <dbReference type="NCBI Taxonomy" id="1299332"/>
    <lineage>
        <taxon>Bacteria</taxon>
        <taxon>Bacillati</taxon>
        <taxon>Actinomycetota</taxon>
        <taxon>Actinomycetes</taxon>
        <taxon>Mycobacteriales</taxon>
        <taxon>Mycobacteriaceae</taxon>
        <taxon>Mycobacterium</taxon>
        <taxon>Mycobacterium ulcerans group</taxon>
    </lineage>
</organism>
<evidence type="ECO:0000256" key="3">
    <source>
        <dbReference type="ARBA" id="ARBA00022692"/>
    </source>
</evidence>
<keyword evidence="4 6" id="KW-1133">Transmembrane helix</keyword>
<keyword evidence="9" id="KW-1185">Reference proteome</keyword>
<proteinExistence type="predicted"/>
<dbReference type="SUPFAM" id="SSF103473">
    <property type="entry name" value="MFS general substrate transporter"/>
    <property type="match status" value="1"/>
</dbReference>
<gene>
    <name evidence="8" type="ORF">I551_3829</name>
</gene>
<sequence>MNRGNVRPKLVLGVIVLGSFIASIDLTIVNVALPTLSRALQASNAELQWIVDSYAIAAAGLLLAAGNLGDRYGRRGWLTIGLVIVGASSAVAASAGSAQAVIGHAR</sequence>
<keyword evidence="3 6" id="KW-0812">Transmembrane</keyword>
<feature type="transmembrane region" description="Helical" evidence="6">
    <location>
        <begin position="80"/>
        <end position="102"/>
    </location>
</feature>
<accession>A0ABN0QYA0</accession>
<feature type="domain" description="Major facilitator superfamily (MFS) profile" evidence="7">
    <location>
        <begin position="11"/>
        <end position="106"/>
    </location>
</feature>
<dbReference type="Gene3D" id="1.20.1720.10">
    <property type="entry name" value="Multidrug resistance protein D"/>
    <property type="match status" value="1"/>
</dbReference>
<dbReference type="InterPro" id="IPR036259">
    <property type="entry name" value="MFS_trans_sf"/>
</dbReference>
<dbReference type="InterPro" id="IPR020846">
    <property type="entry name" value="MFS_dom"/>
</dbReference>
<evidence type="ECO:0000256" key="1">
    <source>
        <dbReference type="ARBA" id="ARBA00004651"/>
    </source>
</evidence>
<dbReference type="PANTHER" id="PTHR42718">
    <property type="entry name" value="MAJOR FACILITATOR SUPERFAMILY MULTIDRUG TRANSPORTER MFSC"/>
    <property type="match status" value="1"/>
</dbReference>
<evidence type="ECO:0000256" key="4">
    <source>
        <dbReference type="ARBA" id="ARBA00022989"/>
    </source>
</evidence>
<evidence type="ECO:0000259" key="7">
    <source>
        <dbReference type="PROSITE" id="PS50850"/>
    </source>
</evidence>
<comment type="subcellular location">
    <subcellularLocation>
        <location evidence="1">Cell membrane</location>
        <topology evidence="1">Multi-pass membrane protein</topology>
    </subcellularLocation>
</comment>
<dbReference type="Proteomes" id="UP000020681">
    <property type="component" value="Unassembled WGS sequence"/>
</dbReference>
<evidence type="ECO:0000313" key="8">
    <source>
        <dbReference type="EMBL" id="EUA89700.1"/>
    </source>
</evidence>
<protein>
    <submittedName>
        <fullName evidence="8">Sugar (And other) transporter family protein</fullName>
    </submittedName>
</protein>
<evidence type="ECO:0000313" key="9">
    <source>
        <dbReference type="Proteomes" id="UP000020681"/>
    </source>
</evidence>
<keyword evidence="2" id="KW-0813">Transport</keyword>
<dbReference type="Pfam" id="PF07690">
    <property type="entry name" value="MFS_1"/>
    <property type="match status" value="1"/>
</dbReference>
<evidence type="ECO:0000256" key="5">
    <source>
        <dbReference type="ARBA" id="ARBA00023136"/>
    </source>
</evidence>
<dbReference type="PROSITE" id="PS50850">
    <property type="entry name" value="MFS"/>
    <property type="match status" value="1"/>
</dbReference>
<feature type="transmembrane region" description="Helical" evidence="6">
    <location>
        <begin position="49"/>
        <end position="68"/>
    </location>
</feature>
<dbReference type="InterPro" id="IPR011701">
    <property type="entry name" value="MFS"/>
</dbReference>
<evidence type="ECO:0000256" key="2">
    <source>
        <dbReference type="ARBA" id="ARBA00022448"/>
    </source>
</evidence>